<keyword evidence="3" id="KW-1185">Reference proteome</keyword>
<dbReference type="GeneID" id="5428269"/>
<feature type="compositionally biased region" description="Basic and acidic residues" evidence="1">
    <location>
        <begin position="28"/>
        <end position="43"/>
    </location>
</feature>
<evidence type="ECO:0000256" key="1">
    <source>
        <dbReference type="SAM" id="MobiDB-lite"/>
    </source>
</evidence>
<organism evidence="2 3">
    <name type="scientific">Botryotinia fuckeliana (strain B05.10)</name>
    <name type="common">Noble rot fungus</name>
    <name type="synonym">Botrytis cinerea</name>
    <dbReference type="NCBI Taxonomy" id="332648"/>
    <lineage>
        <taxon>Eukaryota</taxon>
        <taxon>Fungi</taxon>
        <taxon>Dikarya</taxon>
        <taxon>Ascomycota</taxon>
        <taxon>Pezizomycotina</taxon>
        <taxon>Leotiomycetes</taxon>
        <taxon>Helotiales</taxon>
        <taxon>Sclerotiniaceae</taxon>
        <taxon>Botrytis</taxon>
    </lineage>
</organism>
<reference evidence="2 3" key="1">
    <citation type="journal article" date="2011" name="PLoS Genet.">
        <title>Genomic analysis of the necrotrophic fungal pathogens Sclerotinia sclerotiorum and Botrytis cinerea.</title>
        <authorList>
            <person name="Amselem J."/>
            <person name="Cuomo C.A."/>
            <person name="van Kan J.A."/>
            <person name="Viaud M."/>
            <person name="Benito E.P."/>
            <person name="Couloux A."/>
            <person name="Coutinho P.M."/>
            <person name="de Vries R.P."/>
            <person name="Dyer P.S."/>
            <person name="Fillinger S."/>
            <person name="Fournier E."/>
            <person name="Gout L."/>
            <person name="Hahn M."/>
            <person name="Kohn L."/>
            <person name="Lapalu N."/>
            <person name="Plummer K.M."/>
            <person name="Pradier J.M."/>
            <person name="Quevillon E."/>
            <person name="Sharon A."/>
            <person name="Simon A."/>
            <person name="ten Have A."/>
            <person name="Tudzynski B."/>
            <person name="Tudzynski P."/>
            <person name="Wincker P."/>
            <person name="Andrew M."/>
            <person name="Anthouard V."/>
            <person name="Beever R.E."/>
            <person name="Beffa R."/>
            <person name="Benoit I."/>
            <person name="Bouzid O."/>
            <person name="Brault B."/>
            <person name="Chen Z."/>
            <person name="Choquer M."/>
            <person name="Collemare J."/>
            <person name="Cotton P."/>
            <person name="Danchin E.G."/>
            <person name="Da Silva C."/>
            <person name="Gautier A."/>
            <person name="Giraud C."/>
            <person name="Giraud T."/>
            <person name="Gonzalez C."/>
            <person name="Grossetete S."/>
            <person name="Guldener U."/>
            <person name="Henrissat B."/>
            <person name="Howlett B.J."/>
            <person name="Kodira C."/>
            <person name="Kretschmer M."/>
            <person name="Lappartient A."/>
            <person name="Leroch M."/>
            <person name="Levis C."/>
            <person name="Mauceli E."/>
            <person name="Neuveglise C."/>
            <person name="Oeser B."/>
            <person name="Pearson M."/>
            <person name="Poulain J."/>
            <person name="Poussereau N."/>
            <person name="Quesneville H."/>
            <person name="Rascle C."/>
            <person name="Schumacher J."/>
            <person name="Segurens B."/>
            <person name="Sexton A."/>
            <person name="Silva E."/>
            <person name="Sirven C."/>
            <person name="Soanes D.M."/>
            <person name="Talbot N.J."/>
            <person name="Templeton M."/>
            <person name="Yandava C."/>
            <person name="Yarden O."/>
            <person name="Zeng Q."/>
            <person name="Rollins J.A."/>
            <person name="Lebrun M.H."/>
            <person name="Dickman M."/>
        </authorList>
    </citation>
    <scope>NUCLEOTIDE SEQUENCE [LARGE SCALE GENOMIC DNA]</scope>
    <source>
        <strain evidence="2 3">B05.10</strain>
    </source>
</reference>
<accession>A0A384K7B7</accession>
<protein>
    <submittedName>
        <fullName evidence="2">Uncharacterized protein</fullName>
    </submittedName>
</protein>
<dbReference type="VEuPathDB" id="FungiDB:Bcin16g04100"/>
<gene>
    <name evidence="2" type="ORF">BCIN_16g04100</name>
</gene>
<reference evidence="2 3" key="2">
    <citation type="journal article" date="2012" name="Eukaryot. Cell">
        <title>Genome update of Botrytis cinerea strains B05.10 and T4.</title>
        <authorList>
            <person name="Staats M."/>
            <person name="van Kan J.A."/>
        </authorList>
    </citation>
    <scope>NUCLEOTIDE SEQUENCE [LARGE SCALE GENOMIC DNA]</scope>
    <source>
        <strain evidence="2 3">B05.10</strain>
    </source>
</reference>
<feature type="region of interest" description="Disordered" evidence="1">
    <location>
        <begin position="27"/>
        <end position="54"/>
    </location>
</feature>
<evidence type="ECO:0000313" key="3">
    <source>
        <dbReference type="Proteomes" id="UP000001798"/>
    </source>
</evidence>
<reference evidence="2 3" key="3">
    <citation type="journal article" date="2017" name="Mol. Plant Pathol.">
        <title>A gapless genome sequence of the fungus Botrytis cinerea.</title>
        <authorList>
            <person name="Van Kan J.A."/>
            <person name="Stassen J.H."/>
            <person name="Mosbach A."/>
            <person name="Van Der Lee T.A."/>
            <person name="Faino L."/>
            <person name="Farmer A.D."/>
            <person name="Papasotiriou D.G."/>
            <person name="Zhou S."/>
            <person name="Seidl M.F."/>
            <person name="Cottam E."/>
            <person name="Edel D."/>
            <person name="Hahn M."/>
            <person name="Schwartz D.C."/>
            <person name="Dietrich R.A."/>
            <person name="Widdison S."/>
            <person name="Scalliet G."/>
        </authorList>
    </citation>
    <scope>NUCLEOTIDE SEQUENCE [LARGE SCALE GENOMIC DNA]</scope>
    <source>
        <strain evidence="2 3">B05.10</strain>
    </source>
</reference>
<sequence>MFTIVGMRKYQVTRDLKHQRHRVNIHTRGSEKDAIPIGRDRAKAKPQRMRKQERRNIRKKWTKTMPGEQANRWILL</sequence>
<evidence type="ECO:0000313" key="2">
    <source>
        <dbReference type="EMBL" id="ATZ58706.1"/>
    </source>
</evidence>
<dbReference type="Proteomes" id="UP000001798">
    <property type="component" value="Chromosome 16"/>
</dbReference>
<dbReference type="AlphaFoldDB" id="A0A384K7B7"/>
<dbReference type="EMBL" id="CP009820">
    <property type="protein sequence ID" value="ATZ58706.1"/>
    <property type="molecule type" value="Genomic_DNA"/>
</dbReference>
<dbReference type="KEGG" id="bfu:BCIN_16g04100"/>
<feature type="compositionally biased region" description="Basic residues" evidence="1">
    <location>
        <begin position="44"/>
        <end position="54"/>
    </location>
</feature>
<name>A0A384K7B7_BOTFB</name>
<proteinExistence type="predicted"/>
<dbReference type="RefSeq" id="XP_024553958.1">
    <property type="nucleotide sequence ID" value="XM_024698141.1"/>
</dbReference>